<gene>
    <name evidence="15" type="ORF">CYD53_12461</name>
</gene>
<dbReference type="GO" id="GO:0006633">
    <property type="term" value="P:fatty acid biosynthetic process"/>
    <property type="evidence" value="ECO:0007669"/>
    <property type="project" value="InterPro"/>
</dbReference>
<dbReference type="PANTHER" id="PTHR11712:SF352">
    <property type="entry name" value="3-OXOACYL-[ACYL-CARRIER-PROTEIN] SYNTHASE"/>
    <property type="match status" value="1"/>
</dbReference>
<evidence type="ECO:0000256" key="13">
    <source>
        <dbReference type="RuleBase" id="RU003694"/>
    </source>
</evidence>
<dbReference type="InterPro" id="IPR014030">
    <property type="entry name" value="Ketoacyl_synth_N"/>
</dbReference>
<dbReference type="GO" id="GO:0004315">
    <property type="term" value="F:3-oxoacyl-[acyl-carrier-protein] synthase activity"/>
    <property type="evidence" value="ECO:0007669"/>
    <property type="project" value="InterPro"/>
</dbReference>
<accession>A0A2S4LVP2</accession>
<dbReference type="InterPro" id="IPR014031">
    <property type="entry name" value="Ketoacyl_synth_C"/>
</dbReference>
<evidence type="ECO:0000256" key="7">
    <source>
        <dbReference type="ARBA" id="ARBA00022692"/>
    </source>
</evidence>
<evidence type="ECO:0000256" key="9">
    <source>
        <dbReference type="ARBA" id="ARBA00023136"/>
    </source>
</evidence>
<evidence type="ECO:0000256" key="3">
    <source>
        <dbReference type="ARBA" id="ARBA00022458"/>
    </source>
</evidence>
<dbReference type="Pfam" id="PF00109">
    <property type="entry name" value="ketoacyl-synt"/>
    <property type="match status" value="1"/>
</dbReference>
<evidence type="ECO:0000313" key="16">
    <source>
        <dbReference type="Proteomes" id="UP000236919"/>
    </source>
</evidence>
<comment type="function">
    <text evidence="10">Proposed to synthesize NOD factor fatty acyl chain. Involved in the synthesis of a highly unsaturated fatty acid moiety, which forms part of a lipo-oligosaccharide that is responsible for host specificity.</text>
</comment>
<dbReference type="AlphaFoldDB" id="A0A2S4LVP2"/>
<keyword evidence="7" id="KW-0812">Transmembrane</keyword>
<evidence type="ECO:0000256" key="2">
    <source>
        <dbReference type="ARBA" id="ARBA00008467"/>
    </source>
</evidence>
<dbReference type="EMBL" id="PQFZ01000024">
    <property type="protein sequence ID" value="POR46533.1"/>
    <property type="molecule type" value="Genomic_DNA"/>
</dbReference>
<comment type="caution">
    <text evidence="15">The sequence shown here is derived from an EMBL/GenBank/DDBJ whole genome shotgun (WGS) entry which is preliminary data.</text>
</comment>
<sequence>MTAVAITGFGIVSAAGADRQSFARSLFEGHSAVGDVALPRSFGHRAFRAAQIAELPARAAEMAGHGRAYDRFSVLALLAAEEAIAAARLDEDDLANGRTSVLIGSGIGGATAIDDSHYGLYVENRRPDPLTIPRLMANAAAALLSRRWGCRGTVLAIASACASSTQAIGLGMGLIRSGLADRVLVGGAEASLTPAALQSWQAMRVLTSTHCRPFSARRDGMVLGEGAAVFVLESEEAAGRRGAPLVAHLLGYGTAADAGDIIRPDPAGAAAAMHAALADAGLSPREINHVNAHGTGTRLNDAAEAEALESVFGPLVSRVPLSATKPIHGHTLGASGAIELAATVIALQQGLAPGTLGFDEAPGDFRLSVSASNQPIAGPIGLSNSFAFGGVNASLIVAVPSVALPTVSS</sequence>
<keyword evidence="6 13" id="KW-0808">Transferase</keyword>
<evidence type="ECO:0000256" key="12">
    <source>
        <dbReference type="ARBA" id="ARBA00041756"/>
    </source>
</evidence>
<dbReference type="PANTHER" id="PTHR11712">
    <property type="entry name" value="POLYKETIDE SYNTHASE-RELATED"/>
    <property type="match status" value="1"/>
</dbReference>
<evidence type="ECO:0000259" key="14">
    <source>
        <dbReference type="PROSITE" id="PS52004"/>
    </source>
</evidence>
<evidence type="ECO:0000313" key="15">
    <source>
        <dbReference type="EMBL" id="POR46533.1"/>
    </source>
</evidence>
<reference evidence="15 16" key="1">
    <citation type="submission" date="2018-01" db="EMBL/GenBank/DDBJ databases">
        <title>Genomic Encyclopedia of Type Strains, Phase III (KMG-III): the genomes of soil and plant-associated and newly described type strains.</title>
        <authorList>
            <person name="Whitman W."/>
        </authorList>
    </citation>
    <scope>NUCLEOTIDE SEQUENCE [LARGE SCALE GENOMIC DNA]</scope>
    <source>
        <strain evidence="15 16">1131</strain>
    </source>
</reference>
<dbReference type="CDD" id="cd00834">
    <property type="entry name" value="KAS_I_II"/>
    <property type="match status" value="1"/>
</dbReference>
<dbReference type="SUPFAM" id="SSF53901">
    <property type="entry name" value="Thiolase-like"/>
    <property type="match status" value="1"/>
</dbReference>
<evidence type="ECO:0000256" key="1">
    <source>
        <dbReference type="ARBA" id="ARBA00004533"/>
    </source>
</evidence>
<proteinExistence type="inferred from homology"/>
<dbReference type="InterPro" id="IPR016039">
    <property type="entry name" value="Thiolase-like"/>
</dbReference>
<dbReference type="PROSITE" id="PS00606">
    <property type="entry name" value="KS3_1"/>
    <property type="match status" value="1"/>
</dbReference>
<keyword evidence="9" id="KW-0472">Membrane</keyword>
<feature type="domain" description="Ketosynthase family 3 (KS3)" evidence="14">
    <location>
        <begin position="1"/>
        <end position="399"/>
    </location>
</feature>
<evidence type="ECO:0000256" key="6">
    <source>
        <dbReference type="ARBA" id="ARBA00022679"/>
    </source>
</evidence>
<evidence type="ECO:0000256" key="5">
    <source>
        <dbReference type="ARBA" id="ARBA00022519"/>
    </source>
</evidence>
<dbReference type="InterPro" id="IPR020841">
    <property type="entry name" value="PKS_Beta-ketoAc_synthase_dom"/>
</dbReference>
<name>A0A2S4LVP2_9HYPH</name>
<dbReference type="InterPro" id="IPR000794">
    <property type="entry name" value="Beta-ketoacyl_synthase"/>
</dbReference>
<dbReference type="Pfam" id="PF02801">
    <property type="entry name" value="Ketoacyl-synt_C"/>
    <property type="match status" value="1"/>
</dbReference>
<dbReference type="SMART" id="SM00825">
    <property type="entry name" value="PKS_KS"/>
    <property type="match status" value="1"/>
</dbReference>
<evidence type="ECO:0000256" key="4">
    <source>
        <dbReference type="ARBA" id="ARBA00022475"/>
    </source>
</evidence>
<protein>
    <recommendedName>
        <fullName evidence="11">Nodulation protein E</fullName>
    </recommendedName>
    <alternativeName>
        <fullName evidence="12">Host-specificity of nodulation protein B</fullName>
    </alternativeName>
</protein>
<comment type="subcellular location">
    <subcellularLocation>
        <location evidence="1">Cell inner membrane</location>
    </subcellularLocation>
</comment>
<keyword evidence="16" id="KW-1185">Reference proteome</keyword>
<evidence type="ECO:0000256" key="8">
    <source>
        <dbReference type="ARBA" id="ARBA00022989"/>
    </source>
</evidence>
<dbReference type="Proteomes" id="UP000236919">
    <property type="component" value="Unassembled WGS sequence"/>
</dbReference>
<dbReference type="GO" id="GO:0005886">
    <property type="term" value="C:plasma membrane"/>
    <property type="evidence" value="ECO:0007669"/>
    <property type="project" value="UniProtKB-SubCell"/>
</dbReference>
<keyword evidence="5" id="KW-0997">Cell inner membrane</keyword>
<dbReference type="OrthoDB" id="9808669at2"/>
<evidence type="ECO:0000256" key="11">
    <source>
        <dbReference type="ARBA" id="ARBA00039445"/>
    </source>
</evidence>
<organism evidence="15 16">
    <name type="scientific">Bosea psychrotolerans</name>
    <dbReference type="NCBI Taxonomy" id="1871628"/>
    <lineage>
        <taxon>Bacteria</taxon>
        <taxon>Pseudomonadati</taxon>
        <taxon>Pseudomonadota</taxon>
        <taxon>Alphaproteobacteria</taxon>
        <taxon>Hyphomicrobiales</taxon>
        <taxon>Boseaceae</taxon>
        <taxon>Bosea</taxon>
    </lineage>
</organism>
<evidence type="ECO:0000256" key="10">
    <source>
        <dbReference type="ARBA" id="ARBA00037576"/>
    </source>
</evidence>
<dbReference type="PROSITE" id="PS52004">
    <property type="entry name" value="KS3_2"/>
    <property type="match status" value="1"/>
</dbReference>
<keyword evidence="4" id="KW-1003">Cell membrane</keyword>
<keyword evidence="3" id="KW-0536">Nodulation</keyword>
<keyword evidence="8" id="KW-1133">Transmembrane helix</keyword>
<comment type="similarity">
    <text evidence="2 13">Belongs to the thiolase-like superfamily. Beta-ketoacyl-ACP synthases family.</text>
</comment>
<dbReference type="RefSeq" id="WP_103721070.1">
    <property type="nucleotide sequence ID" value="NZ_PQFZ01000024.1"/>
</dbReference>
<dbReference type="InterPro" id="IPR018201">
    <property type="entry name" value="Ketoacyl_synth_AS"/>
</dbReference>
<dbReference type="Gene3D" id="3.40.47.10">
    <property type="match status" value="1"/>
</dbReference>